<sequence length="560" mass="62674">MSSPDPLSLVALIVSLVALILTLLQVAQQFVATASDYRHCSQRTLGGWHKRSRRQFIWNELRFEVHFTVPIIRVSIPPSDSTGGEDIYTVPTTSTVTEKKSPSALESSTSGAQYILHTPEGNEIYTSSQTPWFLDLKGTRIEAKCTWLSVLNDTAIANLQIGIDELTLSYDFMPDGIKKPLAQMDRKSFLTLMSLFQVSWQEGWGGEKAESGGGKKSTPTGAGPYCEVTSRYLANFGPVISYQPSNFLPTRRFYIASEKARSAMFSRFDLGFHVVFIHTAEEAYRSALALADESAASTVRDYYDANNGWLPGLAEVIGCFAEPEMPKAIEHGLDSFISIFSARSIDCTLHDPPLAQLLVGEEIKNSTSNSKTFAEWTMDYTSSLKDEVRFPKLQAALKFACRYYGTETHRREPIPWSESRRSLDVIKLLDEKLSVLCQFLAPGQSAFSVHREFAQLQIRFLSTLFDDTTALAQPSRGFWVDFIGAVVAEKYVEICSILQERFPESKEAARRGYVINRLMRGVLWHVHNGNHPSNGGDDERLLECSLSSLWLSDSSTLWID</sequence>
<protein>
    <submittedName>
        <fullName evidence="2">Predicted protein</fullName>
    </submittedName>
</protein>
<feature type="chain" id="PRO_5002749256" evidence="1">
    <location>
        <begin position="30"/>
        <end position="560"/>
    </location>
</feature>
<dbReference type="HOGENOM" id="CLU_034950_0_0_1"/>
<feature type="signal peptide" evidence="1">
    <location>
        <begin position="1"/>
        <end position="29"/>
    </location>
</feature>
<gene>
    <name evidence="2" type="ORF">LACBIDRAFT_309860</name>
</gene>
<dbReference type="EMBL" id="DS547132">
    <property type="protein sequence ID" value="EDR02228.1"/>
    <property type="molecule type" value="Genomic_DNA"/>
</dbReference>
<dbReference type="KEGG" id="lbc:LACBIDRAFT_309860"/>
<name>B0DT76_LACBS</name>
<dbReference type="Proteomes" id="UP000001194">
    <property type="component" value="Unassembled WGS sequence"/>
</dbReference>
<accession>B0DT76</accession>
<keyword evidence="3" id="KW-1185">Reference proteome</keyword>
<dbReference type="InParanoid" id="B0DT76"/>
<dbReference type="RefSeq" id="XP_001887173.1">
    <property type="nucleotide sequence ID" value="XM_001887138.1"/>
</dbReference>
<organism evidence="3">
    <name type="scientific">Laccaria bicolor (strain S238N-H82 / ATCC MYA-4686)</name>
    <name type="common">Bicoloured deceiver</name>
    <name type="synonym">Laccaria laccata var. bicolor</name>
    <dbReference type="NCBI Taxonomy" id="486041"/>
    <lineage>
        <taxon>Eukaryota</taxon>
        <taxon>Fungi</taxon>
        <taxon>Dikarya</taxon>
        <taxon>Basidiomycota</taxon>
        <taxon>Agaricomycotina</taxon>
        <taxon>Agaricomycetes</taxon>
        <taxon>Agaricomycetidae</taxon>
        <taxon>Agaricales</taxon>
        <taxon>Agaricineae</taxon>
        <taxon>Hydnangiaceae</taxon>
        <taxon>Laccaria</taxon>
    </lineage>
</organism>
<dbReference type="AlphaFoldDB" id="B0DT76"/>
<dbReference type="OrthoDB" id="5227693at2759"/>
<dbReference type="GeneID" id="6082742"/>
<evidence type="ECO:0000313" key="2">
    <source>
        <dbReference type="EMBL" id="EDR02228.1"/>
    </source>
</evidence>
<proteinExistence type="predicted"/>
<reference evidence="2 3" key="1">
    <citation type="journal article" date="2008" name="Nature">
        <title>The genome of Laccaria bicolor provides insights into mycorrhizal symbiosis.</title>
        <authorList>
            <person name="Martin F."/>
            <person name="Aerts A."/>
            <person name="Ahren D."/>
            <person name="Brun A."/>
            <person name="Danchin E.G.J."/>
            <person name="Duchaussoy F."/>
            <person name="Gibon J."/>
            <person name="Kohler A."/>
            <person name="Lindquist E."/>
            <person name="Pereda V."/>
            <person name="Salamov A."/>
            <person name="Shapiro H.J."/>
            <person name="Wuyts J."/>
            <person name="Blaudez D."/>
            <person name="Buee M."/>
            <person name="Brokstein P."/>
            <person name="Canbaeck B."/>
            <person name="Cohen D."/>
            <person name="Courty P.E."/>
            <person name="Coutinho P.M."/>
            <person name="Delaruelle C."/>
            <person name="Detter J.C."/>
            <person name="Deveau A."/>
            <person name="DiFazio S."/>
            <person name="Duplessis S."/>
            <person name="Fraissinet-Tachet L."/>
            <person name="Lucic E."/>
            <person name="Frey-Klett P."/>
            <person name="Fourrey C."/>
            <person name="Feussner I."/>
            <person name="Gay G."/>
            <person name="Grimwood J."/>
            <person name="Hoegger P.J."/>
            <person name="Jain P."/>
            <person name="Kilaru S."/>
            <person name="Labbe J."/>
            <person name="Lin Y.C."/>
            <person name="Legue V."/>
            <person name="Le Tacon F."/>
            <person name="Marmeisse R."/>
            <person name="Melayah D."/>
            <person name="Montanini B."/>
            <person name="Muratet M."/>
            <person name="Nehls U."/>
            <person name="Niculita-Hirzel H."/>
            <person name="Oudot-Le Secq M.P."/>
            <person name="Peter M."/>
            <person name="Quesneville H."/>
            <person name="Rajashekar B."/>
            <person name="Reich M."/>
            <person name="Rouhier N."/>
            <person name="Schmutz J."/>
            <person name="Yin T."/>
            <person name="Chalot M."/>
            <person name="Henrissat B."/>
            <person name="Kuees U."/>
            <person name="Lucas S."/>
            <person name="Van de Peer Y."/>
            <person name="Podila G.K."/>
            <person name="Polle A."/>
            <person name="Pukkila P.J."/>
            <person name="Richardson P.M."/>
            <person name="Rouze P."/>
            <person name="Sanders I.R."/>
            <person name="Stajich J.E."/>
            <person name="Tunlid A."/>
            <person name="Tuskan G."/>
            <person name="Grigoriev I.V."/>
        </authorList>
    </citation>
    <scope>NUCLEOTIDE SEQUENCE [LARGE SCALE GENOMIC DNA]</scope>
    <source>
        <strain evidence="3">S238N-H82 / ATCC MYA-4686</strain>
    </source>
</reference>
<evidence type="ECO:0000313" key="3">
    <source>
        <dbReference type="Proteomes" id="UP000001194"/>
    </source>
</evidence>
<evidence type="ECO:0000256" key="1">
    <source>
        <dbReference type="SAM" id="SignalP"/>
    </source>
</evidence>
<keyword evidence="1" id="KW-0732">Signal</keyword>